<dbReference type="RefSeq" id="WP_146808864.1">
    <property type="nucleotide sequence ID" value="NZ_BJXX01000047.1"/>
</dbReference>
<feature type="compositionally biased region" description="Polar residues" evidence="1">
    <location>
        <begin position="60"/>
        <end position="73"/>
    </location>
</feature>
<keyword evidence="2" id="KW-1133">Transmembrane helix</keyword>
<keyword evidence="4" id="KW-1185">Reference proteome</keyword>
<dbReference type="InterPro" id="IPR005625">
    <property type="entry name" value="PepSY-ass_TM"/>
</dbReference>
<dbReference type="AlphaFoldDB" id="A0A511V731"/>
<comment type="caution">
    <text evidence="3">The sequence shown here is derived from an EMBL/GenBank/DDBJ whole genome shotgun (WGS) entry which is preliminary data.</text>
</comment>
<feature type="region of interest" description="Disordered" evidence="1">
    <location>
        <begin position="44"/>
        <end position="86"/>
    </location>
</feature>
<dbReference type="EMBL" id="BJXX01000047">
    <property type="protein sequence ID" value="GEN33533.1"/>
    <property type="molecule type" value="Genomic_DNA"/>
</dbReference>
<keyword evidence="2" id="KW-0472">Membrane</keyword>
<organism evidence="3 4">
    <name type="scientific">Aneurinibacillus danicus</name>
    <dbReference type="NCBI Taxonomy" id="267746"/>
    <lineage>
        <taxon>Bacteria</taxon>
        <taxon>Bacillati</taxon>
        <taxon>Bacillota</taxon>
        <taxon>Bacilli</taxon>
        <taxon>Bacillales</taxon>
        <taxon>Paenibacillaceae</taxon>
        <taxon>Aneurinibacillus group</taxon>
        <taxon>Aneurinibacillus</taxon>
    </lineage>
</organism>
<name>A0A511V731_9BACL</name>
<evidence type="ECO:0000313" key="3">
    <source>
        <dbReference type="EMBL" id="GEN33533.1"/>
    </source>
</evidence>
<sequence length="153" mass="16737">MKKRRQLHLWIGLLTSFFILIEAITGLLLSEPWLIGMDKGERRPGMEQRASFSTREKGSLPSQSTNQSESVLSQAGKPGAISPEEDRGGFGLMGFIRGLHEGRIGGTNVKILVDITAIGLIILTVTGITLSIQIVRAQSRRKKTIKGVQDKVV</sequence>
<accession>A0A511V731</accession>
<reference evidence="3 4" key="1">
    <citation type="submission" date="2019-07" db="EMBL/GenBank/DDBJ databases">
        <title>Whole genome shotgun sequence of Aneurinibacillus danicus NBRC 102444.</title>
        <authorList>
            <person name="Hosoyama A."/>
            <person name="Uohara A."/>
            <person name="Ohji S."/>
            <person name="Ichikawa N."/>
        </authorList>
    </citation>
    <scope>NUCLEOTIDE SEQUENCE [LARGE SCALE GENOMIC DNA]</scope>
    <source>
        <strain evidence="3 4">NBRC 102444</strain>
    </source>
</reference>
<feature type="transmembrane region" description="Helical" evidence="2">
    <location>
        <begin position="7"/>
        <end position="29"/>
    </location>
</feature>
<protein>
    <recommendedName>
        <fullName evidence="5">PepSY domain-containing protein</fullName>
    </recommendedName>
</protein>
<evidence type="ECO:0000313" key="4">
    <source>
        <dbReference type="Proteomes" id="UP000321157"/>
    </source>
</evidence>
<proteinExistence type="predicted"/>
<evidence type="ECO:0000256" key="1">
    <source>
        <dbReference type="SAM" id="MobiDB-lite"/>
    </source>
</evidence>
<keyword evidence="2" id="KW-0812">Transmembrane</keyword>
<evidence type="ECO:0000256" key="2">
    <source>
        <dbReference type="SAM" id="Phobius"/>
    </source>
</evidence>
<dbReference type="Proteomes" id="UP000321157">
    <property type="component" value="Unassembled WGS sequence"/>
</dbReference>
<gene>
    <name evidence="3" type="ORF">ADA01nite_09930</name>
</gene>
<dbReference type="OrthoDB" id="1787325at2"/>
<dbReference type="Pfam" id="PF03929">
    <property type="entry name" value="PepSY_TM"/>
    <property type="match status" value="1"/>
</dbReference>
<evidence type="ECO:0008006" key="5">
    <source>
        <dbReference type="Google" id="ProtNLM"/>
    </source>
</evidence>
<feature type="transmembrane region" description="Helical" evidence="2">
    <location>
        <begin position="111"/>
        <end position="135"/>
    </location>
</feature>